<sequence>MEGQSVPGQNLAVPAYWLASHRAYVYRDSRIQVAYIGCVTGGHPSVWSVTVAR</sequence>
<dbReference type="Proteomes" id="UP000006820">
    <property type="component" value="Chromosome"/>
</dbReference>
<dbReference type="EMBL" id="AP006618">
    <property type="protein sequence ID" value="BAD57726.1"/>
    <property type="molecule type" value="Genomic_DNA"/>
</dbReference>
<evidence type="ECO:0000313" key="1">
    <source>
        <dbReference type="EMBL" id="BAD57726.1"/>
    </source>
</evidence>
<proteinExistence type="predicted"/>
<organism evidence="1 2">
    <name type="scientific">Nocardia farcinica (strain IFM 10152)</name>
    <dbReference type="NCBI Taxonomy" id="247156"/>
    <lineage>
        <taxon>Bacteria</taxon>
        <taxon>Bacillati</taxon>
        <taxon>Actinomycetota</taxon>
        <taxon>Actinomycetes</taxon>
        <taxon>Mycobacteriales</taxon>
        <taxon>Nocardiaceae</taxon>
        <taxon>Nocardia</taxon>
    </lineage>
</organism>
<dbReference type="KEGG" id="nfa:NFA_28790"/>
<dbReference type="HOGENOM" id="CLU_3064013_0_0_11"/>
<dbReference type="STRING" id="247156.NFA_28790"/>
<protein>
    <submittedName>
        <fullName evidence="1">Uncharacterized protein</fullName>
    </submittedName>
</protein>
<dbReference type="AlphaFoldDB" id="Q5YVR5"/>
<accession>Q5YVR5</accession>
<gene>
    <name evidence="1" type="ordered locus">NFA_28790</name>
</gene>
<keyword evidence="2" id="KW-1185">Reference proteome</keyword>
<reference evidence="1 2" key="1">
    <citation type="journal article" date="2004" name="Proc. Natl. Acad. Sci. U.S.A.">
        <title>The complete genomic sequence of Nocardia farcinica IFM 10152.</title>
        <authorList>
            <person name="Ishikawa J."/>
            <person name="Yamashita A."/>
            <person name="Mikami Y."/>
            <person name="Hoshino Y."/>
            <person name="Kurita H."/>
            <person name="Hotta K."/>
            <person name="Shiba T."/>
            <person name="Hattori M."/>
        </authorList>
    </citation>
    <scope>NUCLEOTIDE SEQUENCE [LARGE SCALE GENOMIC DNA]</scope>
    <source>
        <strain evidence="1 2">IFM 10152</strain>
    </source>
</reference>
<name>Q5YVR5_NOCFA</name>
<evidence type="ECO:0000313" key="2">
    <source>
        <dbReference type="Proteomes" id="UP000006820"/>
    </source>
</evidence>